<dbReference type="KEGG" id="pbd:PBOR_24990"/>
<accession>A0A089LIC1</accession>
<dbReference type="OrthoDB" id="2608045at2"/>
<evidence type="ECO:0000313" key="1">
    <source>
        <dbReference type="EMBL" id="AIQ59845.1"/>
    </source>
</evidence>
<evidence type="ECO:0000313" key="2">
    <source>
        <dbReference type="Proteomes" id="UP000029518"/>
    </source>
</evidence>
<dbReference type="RefSeq" id="WP_042216072.1">
    <property type="nucleotide sequence ID" value="NZ_CP009285.1"/>
</dbReference>
<dbReference type="EMBL" id="CP009285">
    <property type="protein sequence ID" value="AIQ59845.1"/>
    <property type="molecule type" value="Genomic_DNA"/>
</dbReference>
<name>A0A089LIC1_PAEBO</name>
<dbReference type="Proteomes" id="UP000029518">
    <property type="component" value="Chromosome"/>
</dbReference>
<dbReference type="HOGENOM" id="CLU_1569178_0_0_9"/>
<sequence length="158" mass="16583">MPTLVLGIFGHRSDAALAIEELKENGIKTKNISAVTKQKNTLEIISHDTGIGAAQTGEGNEGLFGTARGLGVGLDMLADTAVAAGPAARKLAGADIETDGLTVSLIGIGIPQEDAEAYARHADMEHIIVIVFLDEEEQREKVDSIFAKHQVLPLSTGL</sequence>
<dbReference type="AlphaFoldDB" id="A0A089LIC1"/>
<organism evidence="1 2">
    <name type="scientific">Paenibacillus borealis</name>
    <dbReference type="NCBI Taxonomy" id="160799"/>
    <lineage>
        <taxon>Bacteria</taxon>
        <taxon>Bacillati</taxon>
        <taxon>Bacillota</taxon>
        <taxon>Bacilli</taxon>
        <taxon>Bacillales</taxon>
        <taxon>Paenibacillaceae</taxon>
        <taxon>Paenibacillus</taxon>
    </lineage>
</organism>
<reference evidence="1" key="1">
    <citation type="submission" date="2014-08" db="EMBL/GenBank/DDBJ databases">
        <title>Comparative genomics of the Paenibacillus odorifer group.</title>
        <authorList>
            <person name="den Bakker H.C."/>
            <person name="Tsai Y.-C.Y.-C."/>
            <person name="Martin N."/>
            <person name="Korlach J."/>
            <person name="Wiedmann M."/>
        </authorList>
    </citation>
    <scope>NUCLEOTIDE SEQUENCE [LARGE SCALE GENOMIC DNA]</scope>
    <source>
        <strain evidence="1">DSM 13188</strain>
    </source>
</reference>
<proteinExistence type="predicted"/>
<protein>
    <submittedName>
        <fullName evidence="1">Uncharacterized protein</fullName>
    </submittedName>
</protein>
<gene>
    <name evidence="1" type="ORF">PBOR_24990</name>
</gene>
<keyword evidence="2" id="KW-1185">Reference proteome</keyword>